<dbReference type="SUPFAM" id="SSF141571">
    <property type="entry name" value="Pentapeptide repeat-like"/>
    <property type="match status" value="1"/>
</dbReference>
<dbReference type="EMBL" id="MCOK01000001">
    <property type="protein sequence ID" value="OOC57378.1"/>
    <property type="molecule type" value="Genomic_DNA"/>
</dbReference>
<evidence type="ECO:0000313" key="1">
    <source>
        <dbReference type="EMBL" id="OOC57378.1"/>
    </source>
</evidence>
<dbReference type="Gene3D" id="2.160.20.80">
    <property type="entry name" value="E3 ubiquitin-protein ligase SopA"/>
    <property type="match status" value="1"/>
</dbReference>
<gene>
    <name evidence="1" type="ORF">NOSIN_22265</name>
</gene>
<evidence type="ECO:0000313" key="2">
    <source>
        <dbReference type="Proteomes" id="UP000189004"/>
    </source>
</evidence>
<keyword evidence="2" id="KW-1185">Reference proteome</keyword>
<organism evidence="1 2">
    <name type="scientific">Nocardiopsis sinuspersici</name>
    <dbReference type="NCBI Taxonomy" id="501010"/>
    <lineage>
        <taxon>Bacteria</taxon>
        <taxon>Bacillati</taxon>
        <taxon>Actinomycetota</taxon>
        <taxon>Actinomycetes</taxon>
        <taxon>Streptosporangiales</taxon>
        <taxon>Nocardiopsidaceae</taxon>
        <taxon>Nocardiopsis</taxon>
    </lineage>
</organism>
<dbReference type="Pfam" id="PF13599">
    <property type="entry name" value="Pentapeptide_4"/>
    <property type="match status" value="1"/>
</dbReference>
<comment type="caution">
    <text evidence="1">The sequence shown here is derived from an EMBL/GenBank/DDBJ whole genome shotgun (WGS) entry which is preliminary data.</text>
</comment>
<dbReference type="InterPro" id="IPR051082">
    <property type="entry name" value="Pentapeptide-BTB/POZ_domain"/>
</dbReference>
<protein>
    <recommendedName>
        <fullName evidence="3">Pentapeptide repeat-containing protein</fullName>
    </recommendedName>
</protein>
<accession>A0A1V3C9P5</accession>
<dbReference type="PANTHER" id="PTHR14136:SF17">
    <property type="entry name" value="BTB_POZ DOMAIN-CONTAINING PROTEIN KCTD9"/>
    <property type="match status" value="1"/>
</dbReference>
<name>A0A1V3C9P5_9ACTN</name>
<dbReference type="OrthoDB" id="4533099at2"/>
<evidence type="ECO:0008006" key="3">
    <source>
        <dbReference type="Google" id="ProtNLM"/>
    </source>
</evidence>
<reference evidence="2" key="1">
    <citation type="submission" date="2016-08" db="EMBL/GenBank/DDBJ databases">
        <authorList>
            <person name="Tokovenko B."/>
            <person name="Kalinowski J."/>
        </authorList>
    </citation>
    <scope>NUCLEOTIDE SEQUENCE [LARGE SCALE GENOMIC DNA]</scope>
    <source>
        <strain evidence="2">UTMC102</strain>
    </source>
</reference>
<dbReference type="STRING" id="501010.NOSIN_22265"/>
<proteinExistence type="predicted"/>
<dbReference type="PANTHER" id="PTHR14136">
    <property type="entry name" value="BTB_POZ DOMAIN-CONTAINING PROTEIN KCTD9"/>
    <property type="match status" value="1"/>
</dbReference>
<dbReference type="AlphaFoldDB" id="A0A1V3C9P5"/>
<dbReference type="InterPro" id="IPR001646">
    <property type="entry name" value="5peptide_repeat"/>
</dbReference>
<dbReference type="Proteomes" id="UP000189004">
    <property type="component" value="Unassembled WGS sequence"/>
</dbReference>
<sequence length="179" mass="19402">MKDFRGSHLIESDQSYMFFTSADMSDCVFDRSDFAKSDLSGTDISNSSFVGATFRKTDFGGCVASDTDFADARFVGARFHRSELRGSRFFRAFLNGSWMYESDLREADLSEVWFGPEGVGGPTRFVSARLRGCAVAGAGGWVSGTIDVGTPESPHILSSAELAVWFADNGAPNVRVADS</sequence>